<evidence type="ECO:0000313" key="8">
    <source>
        <dbReference type="Proteomes" id="UP000694388"/>
    </source>
</evidence>
<accession>A0A8C4NB13</accession>
<comment type="subcellular location">
    <subcellularLocation>
        <location evidence="1">Membrane</location>
        <topology evidence="1">Multi-pass membrane protein</topology>
    </subcellularLocation>
</comment>
<protein>
    <recommendedName>
        <fullName evidence="6">Wntless-like transmembrane domain-containing protein</fullName>
    </recommendedName>
</protein>
<sequence>MASWTVEQSWLMALLPLLLLYNDPAFPLSLLLRHWSAAVVDVTFQTCFLSALLLFWLCSAHCLLLEPPRHRLTFYMPKVLIIGPLWALALTLGIWKMYVAFFISCVIIPDNCYCDNRCHTYHHTPTWYSCISHSHLHYYPCYVSSSLCYPLFPNLDDSLHNLFYFS</sequence>
<evidence type="ECO:0000256" key="3">
    <source>
        <dbReference type="ARBA" id="ARBA00022989"/>
    </source>
</evidence>
<proteinExistence type="predicted"/>
<dbReference type="Ensembl" id="ENSEBUT00000004418.1">
    <property type="protein sequence ID" value="ENSEBUP00000004007.1"/>
    <property type="gene ID" value="ENSEBUG00000002844.1"/>
</dbReference>
<evidence type="ECO:0000256" key="1">
    <source>
        <dbReference type="ARBA" id="ARBA00004141"/>
    </source>
</evidence>
<keyword evidence="3 5" id="KW-1133">Transmembrane helix</keyword>
<dbReference type="GO" id="GO:0016020">
    <property type="term" value="C:membrane"/>
    <property type="evidence" value="ECO:0007669"/>
    <property type="project" value="UniProtKB-SubCell"/>
</dbReference>
<dbReference type="InterPro" id="IPR040416">
    <property type="entry name" value="TMEM181"/>
</dbReference>
<feature type="transmembrane region" description="Helical" evidence="5">
    <location>
        <begin position="43"/>
        <end position="64"/>
    </location>
</feature>
<dbReference type="GO" id="GO:0015643">
    <property type="term" value="F:toxic substance binding"/>
    <property type="evidence" value="ECO:0007669"/>
    <property type="project" value="InterPro"/>
</dbReference>
<evidence type="ECO:0000259" key="6">
    <source>
        <dbReference type="Pfam" id="PF06664"/>
    </source>
</evidence>
<keyword evidence="2 5" id="KW-0812">Transmembrane</keyword>
<dbReference type="GeneTree" id="ENSGT00390000007183"/>
<feature type="domain" description="Wntless-like transmembrane" evidence="6">
    <location>
        <begin position="2"/>
        <end position="98"/>
    </location>
</feature>
<name>A0A8C4NB13_EPTBU</name>
<dbReference type="PANTHER" id="PTHR31918:SF1">
    <property type="entry name" value="TRANSMEMBRANE PROTEIN 181"/>
    <property type="match status" value="1"/>
</dbReference>
<keyword evidence="4 5" id="KW-0472">Membrane</keyword>
<dbReference type="PANTHER" id="PTHR31918">
    <property type="entry name" value="TRANSMEMBRANE PROTEIN 181"/>
    <property type="match status" value="1"/>
</dbReference>
<dbReference type="Proteomes" id="UP000694388">
    <property type="component" value="Unplaced"/>
</dbReference>
<evidence type="ECO:0000313" key="7">
    <source>
        <dbReference type="Ensembl" id="ENSEBUP00000004007.1"/>
    </source>
</evidence>
<organism evidence="7 8">
    <name type="scientific">Eptatretus burgeri</name>
    <name type="common">Inshore hagfish</name>
    <dbReference type="NCBI Taxonomy" id="7764"/>
    <lineage>
        <taxon>Eukaryota</taxon>
        <taxon>Metazoa</taxon>
        <taxon>Chordata</taxon>
        <taxon>Craniata</taxon>
        <taxon>Vertebrata</taxon>
        <taxon>Cyclostomata</taxon>
        <taxon>Myxini</taxon>
        <taxon>Myxiniformes</taxon>
        <taxon>Myxinidae</taxon>
        <taxon>Eptatretinae</taxon>
        <taxon>Eptatretus</taxon>
    </lineage>
</organism>
<reference evidence="7" key="1">
    <citation type="submission" date="2025-08" db="UniProtKB">
        <authorList>
            <consortium name="Ensembl"/>
        </authorList>
    </citation>
    <scope>IDENTIFICATION</scope>
</reference>
<keyword evidence="8" id="KW-1185">Reference proteome</keyword>
<reference evidence="7" key="2">
    <citation type="submission" date="2025-09" db="UniProtKB">
        <authorList>
            <consortium name="Ensembl"/>
        </authorList>
    </citation>
    <scope>IDENTIFICATION</scope>
</reference>
<evidence type="ECO:0000256" key="2">
    <source>
        <dbReference type="ARBA" id="ARBA00022692"/>
    </source>
</evidence>
<evidence type="ECO:0000256" key="4">
    <source>
        <dbReference type="ARBA" id="ARBA00023136"/>
    </source>
</evidence>
<dbReference type="Pfam" id="PF06664">
    <property type="entry name" value="WLS-like_TM"/>
    <property type="match status" value="1"/>
</dbReference>
<feature type="transmembrane region" description="Helical" evidence="5">
    <location>
        <begin position="85"/>
        <end position="109"/>
    </location>
</feature>
<dbReference type="InterPro" id="IPR047843">
    <property type="entry name" value="WLS-like_TM"/>
</dbReference>
<dbReference type="AlphaFoldDB" id="A0A8C4NB13"/>
<evidence type="ECO:0000256" key="5">
    <source>
        <dbReference type="SAM" id="Phobius"/>
    </source>
</evidence>